<dbReference type="SUPFAM" id="SSF48452">
    <property type="entry name" value="TPR-like"/>
    <property type="match status" value="1"/>
</dbReference>
<evidence type="ECO:0000313" key="6">
    <source>
        <dbReference type="EMBL" id="UYV78653.1"/>
    </source>
</evidence>
<dbReference type="Gene3D" id="1.25.40.10">
    <property type="entry name" value="Tetratricopeptide repeat domain"/>
    <property type="match status" value="1"/>
</dbReference>
<dbReference type="InterPro" id="IPR011990">
    <property type="entry name" value="TPR-like_helical_dom_sf"/>
</dbReference>
<proteinExistence type="inferred from homology"/>
<comment type="similarity">
    <text evidence="1 4">Belongs to the EMC2 family.</text>
</comment>
<evidence type="ECO:0000256" key="3">
    <source>
        <dbReference type="ARBA" id="ARBA00022803"/>
    </source>
</evidence>
<evidence type="ECO:0000256" key="2">
    <source>
        <dbReference type="ARBA" id="ARBA00022737"/>
    </source>
</evidence>
<evidence type="ECO:0000256" key="1">
    <source>
        <dbReference type="ARBA" id="ARBA00010361"/>
    </source>
</evidence>
<dbReference type="InterPro" id="IPR055217">
    <property type="entry name" value="TPR_EMC2"/>
</dbReference>
<evidence type="ECO:0000256" key="4">
    <source>
        <dbReference type="RuleBase" id="RU367091"/>
    </source>
</evidence>
<accession>A0ABY6LC81</accession>
<dbReference type="Pfam" id="PF22890">
    <property type="entry name" value="TPR_EMC2"/>
    <property type="match status" value="1"/>
</dbReference>
<feature type="non-terminal residue" evidence="6">
    <location>
        <position position="1"/>
    </location>
</feature>
<dbReference type="Proteomes" id="UP001235939">
    <property type="component" value="Chromosome 16"/>
</dbReference>
<organism evidence="6 7">
    <name type="scientific">Cordylochernes scorpioides</name>
    <dbReference type="NCBI Taxonomy" id="51811"/>
    <lineage>
        <taxon>Eukaryota</taxon>
        <taxon>Metazoa</taxon>
        <taxon>Ecdysozoa</taxon>
        <taxon>Arthropoda</taxon>
        <taxon>Chelicerata</taxon>
        <taxon>Arachnida</taxon>
        <taxon>Pseudoscorpiones</taxon>
        <taxon>Cheliferoidea</taxon>
        <taxon>Chernetidae</taxon>
        <taxon>Cordylochernes</taxon>
    </lineage>
</organism>
<evidence type="ECO:0000259" key="5">
    <source>
        <dbReference type="Pfam" id="PF22890"/>
    </source>
</evidence>
<dbReference type="InterPro" id="IPR039856">
    <property type="entry name" value="EMC2-like"/>
</dbReference>
<comment type="subcellular location">
    <subcellularLocation>
        <location evidence="4">Endoplasmic reticulum membrane</location>
        <topology evidence="4">Peripheral membrane protein</topology>
        <orientation evidence="4">Cytoplasmic side</orientation>
    </subcellularLocation>
</comment>
<comment type="function">
    <text evidence="4">Part of the endoplasmic reticulum membrane protein complex (EMC) that enables the energy-independent insertion into endoplasmic reticulum membranes of newly synthesized membrane proteins.</text>
</comment>
<keyword evidence="4" id="KW-0256">Endoplasmic reticulum</keyword>
<dbReference type="InterPro" id="IPR019734">
    <property type="entry name" value="TPR_rpt"/>
</dbReference>
<keyword evidence="7" id="KW-1185">Reference proteome</keyword>
<dbReference type="EMBL" id="CP092878">
    <property type="protein sequence ID" value="UYV78653.1"/>
    <property type="molecule type" value="Genomic_DNA"/>
</dbReference>
<evidence type="ECO:0000313" key="7">
    <source>
        <dbReference type="Proteomes" id="UP001235939"/>
    </source>
</evidence>
<sequence>FDVVFAEWVVYEQVCMAALDVARLDIIQECIHELDHQFPSSLRVRKLKAMHYEVLERYDDALKIYDSLLETDDSNCALYKRKIAVLRSQNKMGEAIKQLNEYLKKFVCDQEGWAELCQLYQAEQDWSKAGFCMEELIMSNPHNHLYLQQYAEILYTGENLELAKTYFSQALKLCPSNSRALRSYWLLSQTCSHLAASPKTLPAKRKEHQKVAQWCANRLSSKYQISATITEGR</sequence>
<name>A0ABY6LC81_9ARAC</name>
<keyword evidence="4" id="KW-0472">Membrane</keyword>
<dbReference type="SMART" id="SM00028">
    <property type="entry name" value="TPR"/>
    <property type="match status" value="2"/>
</dbReference>
<protein>
    <recommendedName>
        <fullName evidence="4">ER membrane protein complex subunit 2</fullName>
    </recommendedName>
</protein>
<feature type="domain" description="EMC2 TPR-like" evidence="5">
    <location>
        <begin position="45"/>
        <end position="172"/>
    </location>
</feature>
<comment type="subunit">
    <text evidence="4">Component of the ER membrane protein complex (EMC).</text>
</comment>
<dbReference type="PANTHER" id="PTHR12760">
    <property type="entry name" value="TETRATRICOPEPTIDE REPEAT PROTEIN"/>
    <property type="match status" value="1"/>
</dbReference>
<reference evidence="6 7" key="1">
    <citation type="submission" date="2022-01" db="EMBL/GenBank/DDBJ databases">
        <title>A chromosomal length assembly of Cordylochernes scorpioides.</title>
        <authorList>
            <person name="Zeh D."/>
            <person name="Zeh J."/>
        </authorList>
    </citation>
    <scope>NUCLEOTIDE SEQUENCE [LARGE SCALE GENOMIC DNA]</scope>
    <source>
        <strain evidence="6">IN4F17</strain>
        <tissue evidence="6">Whole Body</tissue>
    </source>
</reference>
<gene>
    <name evidence="6" type="ORF">LAZ67_16002289</name>
</gene>
<keyword evidence="3" id="KW-0802">TPR repeat</keyword>
<keyword evidence="2" id="KW-0677">Repeat</keyword>